<dbReference type="EMBL" id="JAFEKC020000002">
    <property type="protein sequence ID" value="KAK0516725.1"/>
    <property type="molecule type" value="Genomic_DNA"/>
</dbReference>
<dbReference type="GO" id="GO:0004140">
    <property type="term" value="F:dephospho-CoA kinase activity"/>
    <property type="evidence" value="ECO:0007669"/>
    <property type="project" value="TreeGrafter"/>
</dbReference>
<evidence type="ECO:0000313" key="2">
    <source>
        <dbReference type="EMBL" id="KAK0516725.1"/>
    </source>
</evidence>
<gene>
    <name evidence="2" type="ORF">JMJ35_001328</name>
</gene>
<sequence length="402" mass="45054">MTTDDIPQPSWLFILPAPSSEITLSSLRVAYGPGLSQCLQYASKVSARASDVVLDVAIAYNDVSNFSYSRVQVLLGLMYKLTCIICTEQHIDLQYDNDVDIRITFFRDGEEATHPENITFQKSVIDLQALAKINRVWQRICSLESEIGETLLRKFLRIKKDSSQYVIAESQIERFPGGVTMLQQPPSQSKAESNAFHRHHSVAVGGTFDHLHAGHKLLLTMTALVLDSEPSPGWCIAVGITGDELLKNKQYREVLESFEQRLSAVRHFLLDILELISPTHTLQSTSRVESSGPHGRIVHDVLKSGLNVKYVEIFDPCGPTLTEESITGLVLSRETRKGGEFVNEKRNEKGWHALEVFEVDVLDTEEGEAGNQSQIDDKYQSKISSTDIRRRVLQRSKADQGI</sequence>
<proteinExistence type="predicted"/>
<dbReference type="InterPro" id="IPR004821">
    <property type="entry name" value="Cyt_trans-like"/>
</dbReference>
<dbReference type="PANTHER" id="PTHR10695">
    <property type="entry name" value="DEPHOSPHO-COA KINASE-RELATED"/>
    <property type="match status" value="1"/>
</dbReference>
<protein>
    <recommendedName>
        <fullName evidence="1">Cytidyltransferase-like domain-containing protein</fullName>
    </recommendedName>
</protein>
<dbReference type="AlphaFoldDB" id="A0AA39RA89"/>
<dbReference type="GO" id="GO:0015937">
    <property type="term" value="P:coenzyme A biosynthetic process"/>
    <property type="evidence" value="ECO:0007669"/>
    <property type="project" value="TreeGrafter"/>
</dbReference>
<accession>A0AA39RA89</accession>
<feature type="domain" description="Cytidyltransferase-like" evidence="1">
    <location>
        <begin position="204"/>
        <end position="391"/>
    </location>
</feature>
<dbReference type="PANTHER" id="PTHR10695:SF46">
    <property type="entry name" value="BIFUNCTIONAL COENZYME A SYNTHASE-RELATED"/>
    <property type="match status" value="1"/>
</dbReference>
<evidence type="ECO:0000313" key="3">
    <source>
        <dbReference type="Proteomes" id="UP001166286"/>
    </source>
</evidence>
<evidence type="ECO:0000259" key="1">
    <source>
        <dbReference type="Pfam" id="PF01467"/>
    </source>
</evidence>
<dbReference type="SUPFAM" id="SSF52374">
    <property type="entry name" value="Nucleotidylyl transferase"/>
    <property type="match status" value="1"/>
</dbReference>
<dbReference type="Proteomes" id="UP001166286">
    <property type="component" value="Unassembled WGS sequence"/>
</dbReference>
<keyword evidence="3" id="KW-1185">Reference proteome</keyword>
<name>A0AA39RA89_9LECA</name>
<dbReference type="InterPro" id="IPR014729">
    <property type="entry name" value="Rossmann-like_a/b/a_fold"/>
</dbReference>
<dbReference type="Pfam" id="PF01467">
    <property type="entry name" value="CTP_transf_like"/>
    <property type="match status" value="1"/>
</dbReference>
<organism evidence="2 3">
    <name type="scientific">Cladonia borealis</name>
    <dbReference type="NCBI Taxonomy" id="184061"/>
    <lineage>
        <taxon>Eukaryota</taxon>
        <taxon>Fungi</taxon>
        <taxon>Dikarya</taxon>
        <taxon>Ascomycota</taxon>
        <taxon>Pezizomycotina</taxon>
        <taxon>Lecanoromycetes</taxon>
        <taxon>OSLEUM clade</taxon>
        <taxon>Lecanoromycetidae</taxon>
        <taxon>Lecanorales</taxon>
        <taxon>Lecanorineae</taxon>
        <taxon>Cladoniaceae</taxon>
        <taxon>Cladonia</taxon>
    </lineage>
</organism>
<reference evidence="2" key="1">
    <citation type="submission" date="2023-03" db="EMBL/GenBank/DDBJ databases">
        <title>Complete genome of Cladonia borealis.</title>
        <authorList>
            <person name="Park H."/>
        </authorList>
    </citation>
    <scope>NUCLEOTIDE SEQUENCE</scope>
    <source>
        <strain evidence="2">ANT050790</strain>
    </source>
</reference>
<comment type="caution">
    <text evidence="2">The sequence shown here is derived from an EMBL/GenBank/DDBJ whole genome shotgun (WGS) entry which is preliminary data.</text>
</comment>
<dbReference type="Gene3D" id="3.40.50.620">
    <property type="entry name" value="HUPs"/>
    <property type="match status" value="1"/>
</dbReference>